<dbReference type="EMBL" id="SRYB01000003">
    <property type="protein sequence ID" value="TGY80356.1"/>
    <property type="molecule type" value="Genomic_DNA"/>
</dbReference>
<gene>
    <name evidence="1" type="ORF">E5331_03090</name>
</gene>
<reference evidence="1" key="1">
    <citation type="submission" date="2019-04" db="EMBL/GenBank/DDBJ databases">
        <title>Microbes associate with the intestines of laboratory mice.</title>
        <authorList>
            <person name="Navarre W."/>
            <person name="Wong E."/>
            <person name="Huang K."/>
            <person name="Tropini C."/>
            <person name="Ng K."/>
            <person name="Yu B."/>
        </authorList>
    </citation>
    <scope>NUCLEOTIDE SEQUENCE</scope>
    <source>
        <strain evidence="1">NM04_E33</strain>
    </source>
</reference>
<dbReference type="Proteomes" id="UP000306319">
    <property type="component" value="Unassembled WGS sequence"/>
</dbReference>
<protein>
    <submittedName>
        <fullName evidence="1">Phage head morphogenesis protein</fullName>
    </submittedName>
</protein>
<keyword evidence="2" id="KW-1185">Reference proteome</keyword>
<name>A0AC61RLY9_9BACT</name>
<evidence type="ECO:0000313" key="2">
    <source>
        <dbReference type="Proteomes" id="UP000306319"/>
    </source>
</evidence>
<comment type="caution">
    <text evidence="1">The sequence shown here is derived from an EMBL/GenBank/DDBJ whole genome shotgun (WGS) entry which is preliminary data.</text>
</comment>
<proteinExistence type="predicted"/>
<accession>A0AC61RLY9</accession>
<sequence>MMKSLFNEKGSEFRVELVADPAVQEFVGAHASALDSAFEKVDMSEAMRRRLTRSNYIFSGMKAFHELHEAFPSLLDENGDRKPFERFLNDVQSIDKTYNANYLRAEYNFVAASAEMAGRWEQFMADGDRYNLQYRTQHDDKVRPEHAAIDGVTLPLSDSFWEEFYPPNGWNCRCTVVQVRKSKCPATDHDEAMRLGDEALQRDTKGMFRFNAGKEGKSVPDYNPYTVSRCRNCDIAKGDKGGKLARSFVPDNEVCKACVLIRNSRRCANKELYDRLKSDPDYLDVAMDDKTGGVKGIHRGHIVHSSDKENTFFAEKLTSTDLELLCQDILFRKGHSCILENETQLDASGLQLPQLDTLTDGEYIDIRAITENGKNTIRNALNSKKKQLKNFNRKTGADCHSVILYFHDPDMFDEGQIINQLGQTLKSVICVFKNGTIRNITK</sequence>
<organism evidence="1 2">
    <name type="scientific">Lepagella muris</name>
    <dbReference type="NCBI Taxonomy" id="3032870"/>
    <lineage>
        <taxon>Bacteria</taxon>
        <taxon>Pseudomonadati</taxon>
        <taxon>Bacteroidota</taxon>
        <taxon>Bacteroidia</taxon>
        <taxon>Bacteroidales</taxon>
        <taxon>Muribaculaceae</taxon>
        <taxon>Lepagella</taxon>
    </lineage>
</organism>
<evidence type="ECO:0000313" key="1">
    <source>
        <dbReference type="EMBL" id="TGY80356.1"/>
    </source>
</evidence>